<dbReference type="PANTHER" id="PTHR31602:SF63">
    <property type="entry name" value="GROWTH-REGULATING FACTOR 3"/>
    <property type="match status" value="1"/>
</dbReference>
<proteinExistence type="inferred from homology"/>
<dbReference type="Proteomes" id="UP001443914">
    <property type="component" value="Unassembled WGS sequence"/>
</dbReference>
<comment type="subcellular location">
    <subcellularLocation>
        <location evidence="1 4 5">Nucleus</location>
    </subcellularLocation>
</comment>
<dbReference type="GO" id="GO:0006355">
    <property type="term" value="P:regulation of DNA-templated transcription"/>
    <property type="evidence" value="ECO:0007669"/>
    <property type="project" value="InterPro"/>
</dbReference>
<feature type="region of interest" description="Disordered" evidence="6">
    <location>
        <begin position="1"/>
        <end position="46"/>
    </location>
</feature>
<feature type="compositionally biased region" description="Low complexity" evidence="6">
    <location>
        <begin position="303"/>
        <end position="313"/>
    </location>
</feature>
<comment type="function">
    <text evidence="5">Transcription activator.</text>
</comment>
<dbReference type="AlphaFoldDB" id="A0AAW1LL80"/>
<keyword evidence="5" id="KW-0805">Transcription regulation</keyword>
<dbReference type="Pfam" id="PF08880">
    <property type="entry name" value="QLQ"/>
    <property type="match status" value="1"/>
</dbReference>
<dbReference type="EMBL" id="JBDFQZ010000004">
    <property type="protein sequence ID" value="KAK9734216.1"/>
    <property type="molecule type" value="Genomic_DNA"/>
</dbReference>
<dbReference type="GO" id="GO:0006351">
    <property type="term" value="P:DNA-templated transcription"/>
    <property type="evidence" value="ECO:0007669"/>
    <property type="project" value="UniProtKB-UniRule"/>
</dbReference>
<sequence>MSMDFNLKQHWRDQQHESKDQQQQQQQQQQQYAKLPRKMLIDSPQNQQQQEAVAVAALPLFVSDAYSDHSSTPTSSIPTSSTFSRVEGRNNFSMAQWQELEVQAVIYRHMVAGAAIPPELLYLVKKSLLTSPSSPYYLHHYPPHFHSAALMQAGYWGKGAMDAEPGRCRRTDGKKWRCSRDVVAGHKYCERHVHRGRHRSRKPVEFPTSGGSGGLESLSKPAAAAAAAAFTSGSVGGAAPHFGSGASTFDAFQLHTGRSAEFRSDKNSLFSTQHDSTSVDDKSNNKVLMHFFDDHPKTNANNLSSSTSLSMSTPIPENSTSDFLRLSTGNAEELGRRDGSETGEQEGGRVSWTGTWGGNSMGGPLAEAFRSSSNSSPTGGYQCSTPVA</sequence>
<dbReference type="GO" id="GO:0099402">
    <property type="term" value="P:plant organ development"/>
    <property type="evidence" value="ECO:0007669"/>
    <property type="project" value="UniProtKB-ARBA"/>
</dbReference>
<feature type="short sequence motif" description="Bipartite nuclear localization signal" evidence="4">
    <location>
        <begin position="167"/>
        <end position="177"/>
    </location>
</feature>
<dbReference type="PANTHER" id="PTHR31602">
    <property type="entry name" value="GROWTH-REGULATING FACTOR 5"/>
    <property type="match status" value="1"/>
</dbReference>
<accession>A0AAW1LL80</accession>
<evidence type="ECO:0000313" key="9">
    <source>
        <dbReference type="EMBL" id="KAK9734216.1"/>
    </source>
</evidence>
<dbReference type="GO" id="GO:0005524">
    <property type="term" value="F:ATP binding"/>
    <property type="evidence" value="ECO:0007669"/>
    <property type="project" value="UniProtKB-UniRule"/>
</dbReference>
<comment type="caution">
    <text evidence="9">The sequence shown here is derived from an EMBL/GenBank/DDBJ whole genome shotgun (WGS) entry which is preliminary data.</text>
</comment>
<dbReference type="GO" id="GO:0005634">
    <property type="term" value="C:nucleus"/>
    <property type="evidence" value="ECO:0007669"/>
    <property type="project" value="UniProtKB-SubCell"/>
</dbReference>
<evidence type="ECO:0000256" key="3">
    <source>
        <dbReference type="ARBA" id="ARBA00023242"/>
    </source>
</evidence>
<protein>
    <recommendedName>
        <fullName evidence="5">Growth-regulating factor</fullName>
    </recommendedName>
</protein>
<feature type="compositionally biased region" description="Polar residues" evidence="6">
    <location>
        <begin position="370"/>
        <end position="388"/>
    </location>
</feature>
<feature type="region of interest" description="Disordered" evidence="6">
    <location>
        <begin position="194"/>
        <end position="214"/>
    </location>
</feature>
<evidence type="ECO:0000256" key="2">
    <source>
        <dbReference type="ARBA" id="ARBA00008122"/>
    </source>
</evidence>
<keyword evidence="3 4" id="KW-0539">Nucleus</keyword>
<comment type="similarity">
    <text evidence="2 5">Belongs to the GRF family.</text>
</comment>
<feature type="domain" description="WRC" evidence="8">
    <location>
        <begin position="162"/>
        <end position="206"/>
    </location>
</feature>
<evidence type="ECO:0000256" key="5">
    <source>
        <dbReference type="RuleBase" id="RU367127"/>
    </source>
</evidence>
<evidence type="ECO:0000313" key="10">
    <source>
        <dbReference type="Proteomes" id="UP001443914"/>
    </source>
</evidence>
<dbReference type="SMART" id="SM00951">
    <property type="entry name" value="QLQ"/>
    <property type="match status" value="1"/>
</dbReference>
<name>A0AAW1LL80_SAPOF</name>
<dbReference type="InterPro" id="IPR014978">
    <property type="entry name" value="Gln-Leu-Gln_QLQ"/>
</dbReference>
<dbReference type="PROSITE" id="PS51667">
    <property type="entry name" value="WRC"/>
    <property type="match status" value="1"/>
</dbReference>
<feature type="compositionally biased region" description="Basic and acidic residues" evidence="6">
    <location>
        <begin position="10"/>
        <end position="20"/>
    </location>
</feature>
<dbReference type="Pfam" id="PF08879">
    <property type="entry name" value="WRC"/>
    <property type="match status" value="1"/>
</dbReference>
<keyword evidence="10" id="KW-1185">Reference proteome</keyword>
<evidence type="ECO:0000259" key="7">
    <source>
        <dbReference type="PROSITE" id="PS51666"/>
    </source>
</evidence>
<feature type="domain" description="QLQ" evidence="7">
    <location>
        <begin position="91"/>
        <end position="126"/>
    </location>
</feature>
<reference evidence="9" key="1">
    <citation type="submission" date="2024-03" db="EMBL/GenBank/DDBJ databases">
        <title>WGS assembly of Saponaria officinalis var. Norfolk2.</title>
        <authorList>
            <person name="Jenkins J."/>
            <person name="Shu S."/>
            <person name="Grimwood J."/>
            <person name="Barry K."/>
            <person name="Goodstein D."/>
            <person name="Schmutz J."/>
            <person name="Leebens-Mack J."/>
            <person name="Osbourn A."/>
        </authorList>
    </citation>
    <scope>NUCLEOTIDE SEQUENCE [LARGE SCALE GENOMIC DNA]</scope>
    <source>
        <strain evidence="9">JIC</strain>
    </source>
</reference>
<organism evidence="9 10">
    <name type="scientific">Saponaria officinalis</name>
    <name type="common">Common soapwort</name>
    <name type="synonym">Lychnis saponaria</name>
    <dbReference type="NCBI Taxonomy" id="3572"/>
    <lineage>
        <taxon>Eukaryota</taxon>
        <taxon>Viridiplantae</taxon>
        <taxon>Streptophyta</taxon>
        <taxon>Embryophyta</taxon>
        <taxon>Tracheophyta</taxon>
        <taxon>Spermatophyta</taxon>
        <taxon>Magnoliopsida</taxon>
        <taxon>eudicotyledons</taxon>
        <taxon>Gunneridae</taxon>
        <taxon>Pentapetalae</taxon>
        <taxon>Caryophyllales</taxon>
        <taxon>Caryophyllaceae</taxon>
        <taxon>Caryophylleae</taxon>
        <taxon>Saponaria</taxon>
    </lineage>
</organism>
<dbReference type="InterPro" id="IPR031137">
    <property type="entry name" value="GRF"/>
</dbReference>
<evidence type="ECO:0000256" key="4">
    <source>
        <dbReference type="PROSITE-ProRule" id="PRU01002"/>
    </source>
</evidence>
<comment type="domain">
    <text evidence="5">The QLQ domain and WRC domain may be involved in protein-protein interaction and DNA-binding, respectively.</text>
</comment>
<dbReference type="PROSITE" id="PS51666">
    <property type="entry name" value="QLQ"/>
    <property type="match status" value="1"/>
</dbReference>
<evidence type="ECO:0000259" key="8">
    <source>
        <dbReference type="PROSITE" id="PS51667"/>
    </source>
</evidence>
<gene>
    <name evidence="9" type="ORF">RND81_04G123400</name>
</gene>
<feature type="short sequence motif" description="Bipartite nuclear localization signal" evidence="4">
    <location>
        <begin position="195"/>
        <end position="202"/>
    </location>
</feature>
<dbReference type="InterPro" id="IPR014977">
    <property type="entry name" value="WRC_dom"/>
</dbReference>
<evidence type="ECO:0000256" key="1">
    <source>
        <dbReference type="ARBA" id="ARBA00004123"/>
    </source>
</evidence>
<keyword evidence="5" id="KW-0804">Transcription</keyword>
<evidence type="ECO:0000256" key="6">
    <source>
        <dbReference type="SAM" id="MobiDB-lite"/>
    </source>
</evidence>
<feature type="compositionally biased region" description="Low complexity" evidence="6">
    <location>
        <begin position="21"/>
        <end position="31"/>
    </location>
</feature>
<feature type="region of interest" description="Disordered" evidence="6">
    <location>
        <begin position="293"/>
        <end position="388"/>
    </location>
</feature>
<keyword evidence="5" id="KW-0010">Activator</keyword>
<feature type="compositionally biased region" description="Polar residues" evidence="6">
    <location>
        <begin position="315"/>
        <end position="330"/>
    </location>
</feature>